<accession>A0A8H9TEV4</accession>
<reference evidence="1" key="2">
    <citation type="submission" date="2019-01" db="EMBL/GenBank/DDBJ databases">
        <authorList>
            <consortium name="NCBI Pathogen Detection Project"/>
        </authorList>
    </citation>
    <scope>NUCLEOTIDE SEQUENCE</scope>
    <source>
        <strain evidence="1">BCW_3452</strain>
    </source>
</reference>
<proteinExistence type="predicted"/>
<protein>
    <submittedName>
        <fullName evidence="1">Acyltransferase</fullName>
    </submittedName>
</protein>
<dbReference type="AlphaFoldDB" id="A0A8H9TEV4"/>
<keyword evidence="1" id="KW-0808">Transferase</keyword>
<keyword evidence="1" id="KW-0012">Acyltransferase</keyword>
<dbReference type="RefSeq" id="WP_130249089.1">
    <property type="nucleotide sequence ID" value="NZ_RHHH01000005.1"/>
</dbReference>
<gene>
    <name evidence="1" type="ORF">I7730_12425</name>
    <name evidence="2" type="ORF">I7730_26505</name>
</gene>
<dbReference type="Proteomes" id="UP000863257">
    <property type="component" value="Unassembled WGS sequence"/>
</dbReference>
<dbReference type="GO" id="GO:0016746">
    <property type="term" value="F:acyltransferase activity"/>
    <property type="evidence" value="ECO:0007669"/>
    <property type="project" value="UniProtKB-KW"/>
</dbReference>
<dbReference type="EMBL" id="DACRBY010000014">
    <property type="protein sequence ID" value="HAS8540592.1"/>
    <property type="molecule type" value="Genomic_DNA"/>
</dbReference>
<name>A0A8H9TEV4_VIBVL</name>
<dbReference type="EMBL" id="DACRBY010000198">
    <property type="protein sequence ID" value="HAS8543272.1"/>
    <property type="molecule type" value="Genomic_DNA"/>
</dbReference>
<evidence type="ECO:0000313" key="1">
    <source>
        <dbReference type="EMBL" id="HAS8540592.1"/>
    </source>
</evidence>
<organism evidence="1">
    <name type="scientific">Vibrio vulnificus</name>
    <dbReference type="NCBI Taxonomy" id="672"/>
    <lineage>
        <taxon>Bacteria</taxon>
        <taxon>Pseudomonadati</taxon>
        <taxon>Pseudomonadota</taxon>
        <taxon>Gammaproteobacteria</taxon>
        <taxon>Vibrionales</taxon>
        <taxon>Vibrionaceae</taxon>
        <taxon>Vibrio</taxon>
    </lineage>
</organism>
<comment type="caution">
    <text evidence="1">The sequence shown here is derived from an EMBL/GenBank/DDBJ whole genome shotgun (WGS) entry which is preliminary data.</text>
</comment>
<reference evidence="1" key="1">
    <citation type="journal article" date="2018" name="Genome Biol.">
        <title>SKESA: strategic k-mer extension for scrupulous assemblies.</title>
        <authorList>
            <person name="Souvorov A."/>
            <person name="Agarwala R."/>
            <person name="Lipman D.J."/>
        </authorList>
    </citation>
    <scope>NUCLEOTIDE SEQUENCE</scope>
    <source>
        <strain evidence="1">BCW_3452</strain>
    </source>
</reference>
<evidence type="ECO:0000313" key="2">
    <source>
        <dbReference type="EMBL" id="HAS8543272.1"/>
    </source>
</evidence>
<sequence length="202" mass="23643">MFTPYCPSVEHHPSRTNPANIINPTDTTKTMIIKRPELTDFVTLFQEIIAHVRDDTVKIFPKEKHRIIELVEQLVSDTLEQQRVEVRHIHQALELVERLSVVVNLERYDQFNLLIERARKIATYLLNNDEPLSCQDEEKMHLLFSYLKNRQMVSQPTQLTEGNGLHIATAYRKGQLNLNEAIDAYRAQFACQHRLQFVQLQP</sequence>